<dbReference type="Proteomes" id="UP001500962">
    <property type="component" value="Unassembled WGS sequence"/>
</dbReference>
<dbReference type="AlphaFoldDB" id="A0AAV3SMH1"/>
<dbReference type="GO" id="GO:0005886">
    <property type="term" value="C:plasma membrane"/>
    <property type="evidence" value="ECO:0007669"/>
    <property type="project" value="UniProtKB-SubCell"/>
</dbReference>
<keyword evidence="1" id="KW-0472">Membrane</keyword>
<feature type="transmembrane region" description="Helical" evidence="1">
    <location>
        <begin position="121"/>
        <end position="146"/>
    </location>
</feature>
<dbReference type="GO" id="GO:0140359">
    <property type="term" value="F:ABC-type transporter activity"/>
    <property type="evidence" value="ECO:0007669"/>
    <property type="project" value="InterPro"/>
</dbReference>
<dbReference type="EMBL" id="CP095005">
    <property type="protein sequence ID" value="UOO95493.1"/>
    <property type="molecule type" value="Genomic_DNA"/>
</dbReference>
<name>A0AAV3SMH1_HALDO</name>
<dbReference type="PANTHER" id="PTHR37305:SF2">
    <property type="entry name" value="BACITRACIN TRANSPORT PERMEASE PROTEIN BCRB"/>
    <property type="match status" value="1"/>
</dbReference>
<keyword evidence="1" id="KW-0812">Transmembrane</keyword>
<dbReference type="PANTHER" id="PTHR37305">
    <property type="entry name" value="INTEGRAL MEMBRANE PROTEIN-RELATED"/>
    <property type="match status" value="1"/>
</dbReference>
<sequence length="261" mass="27760">MFEVARYEGERRAMLALTIVVAAAFYGTMFVAIAPSFTDLDLASLFAELPKQLTEGLGIESMNTLSGILAVELYQVGWLLVLGIYLAYNAASMIAGEIESGRIDSLLAAPVSRTRLAGEEFLSLLLPILAINAVTPIVLFVAAGFLDETLDPMNLLVLHALAVPYLLCCAAVGFVFSVFLTDESHARIAAVGTLVVTYLLETVFIGTDYEVLGVIAPMNYIDPTAILVDGSYDFAGGAILLAAAVVLVLVGLVRFGRMDIG</sequence>
<feature type="transmembrane region" description="Helical" evidence="1">
    <location>
        <begin position="67"/>
        <end position="88"/>
    </location>
</feature>
<feature type="transmembrane region" description="Helical" evidence="1">
    <location>
        <begin position="12"/>
        <end position="34"/>
    </location>
</feature>
<evidence type="ECO:0000313" key="3">
    <source>
        <dbReference type="EMBL" id="UOO95493.1"/>
    </source>
</evidence>
<dbReference type="RefSeq" id="WP_244703307.1">
    <property type="nucleotide sequence ID" value="NZ_BAAADN010000089.1"/>
</dbReference>
<organism evidence="2 5">
    <name type="scientific">Halococcus dombrowskii</name>
    <dbReference type="NCBI Taxonomy" id="179637"/>
    <lineage>
        <taxon>Archaea</taxon>
        <taxon>Methanobacteriati</taxon>
        <taxon>Methanobacteriota</taxon>
        <taxon>Stenosarchaea group</taxon>
        <taxon>Halobacteria</taxon>
        <taxon>Halobacteriales</taxon>
        <taxon>Halococcaceae</taxon>
        <taxon>Halococcus</taxon>
    </lineage>
</organism>
<gene>
    <name evidence="2" type="ORF">GCM10008985_37370</name>
    <name evidence="3" type="ORF">MUK72_01990</name>
</gene>
<protein>
    <submittedName>
        <fullName evidence="3">ABC transporter permease</fullName>
    </submittedName>
</protein>
<evidence type="ECO:0000313" key="2">
    <source>
        <dbReference type="EMBL" id="GAA0477512.1"/>
    </source>
</evidence>
<dbReference type="GeneID" id="71760580"/>
<evidence type="ECO:0000256" key="1">
    <source>
        <dbReference type="SAM" id="Phobius"/>
    </source>
</evidence>
<keyword evidence="4" id="KW-1185">Reference proteome</keyword>
<evidence type="ECO:0000313" key="4">
    <source>
        <dbReference type="Proteomes" id="UP000830542"/>
    </source>
</evidence>
<keyword evidence="1" id="KW-1133">Transmembrane helix</keyword>
<reference evidence="2" key="3">
    <citation type="submission" date="2023-12" db="EMBL/GenBank/DDBJ databases">
        <authorList>
            <person name="Sun Q."/>
            <person name="Inoue M."/>
        </authorList>
    </citation>
    <scope>NUCLEOTIDE SEQUENCE</scope>
    <source>
        <strain evidence="2">JCM 12289</strain>
    </source>
</reference>
<reference evidence="2" key="1">
    <citation type="journal article" date="2014" name="Int. J. Syst. Evol. Microbiol.">
        <title>Complete genome sequence of Corynebacterium casei LMG S-19264T (=DSM 44701T), isolated from a smear-ripened cheese.</title>
        <authorList>
            <consortium name="US DOE Joint Genome Institute (JGI-PGF)"/>
            <person name="Walter F."/>
            <person name="Albersmeier A."/>
            <person name="Kalinowski J."/>
            <person name="Ruckert C."/>
        </authorList>
    </citation>
    <scope>NUCLEOTIDE SEQUENCE</scope>
    <source>
        <strain evidence="2">JCM 12289</strain>
    </source>
</reference>
<reference evidence="3" key="2">
    <citation type="submission" date="2022-04" db="EMBL/GenBank/DDBJ databases">
        <title>Sequencing and genomic assembly of Halococcus dombrowskii.</title>
        <authorList>
            <person name="Lim S.W."/>
            <person name="MacLea K.S."/>
        </authorList>
    </citation>
    <scope>NUCLEOTIDE SEQUENCE</scope>
    <source>
        <strain evidence="3">H4</strain>
    </source>
</reference>
<feature type="transmembrane region" description="Helical" evidence="1">
    <location>
        <begin position="234"/>
        <end position="255"/>
    </location>
</feature>
<accession>A0AAV3SMH1</accession>
<feature type="transmembrane region" description="Helical" evidence="1">
    <location>
        <begin position="158"/>
        <end position="181"/>
    </location>
</feature>
<dbReference type="Proteomes" id="UP000830542">
    <property type="component" value="Chromosome"/>
</dbReference>
<feature type="transmembrane region" description="Helical" evidence="1">
    <location>
        <begin position="188"/>
        <end position="207"/>
    </location>
</feature>
<dbReference type="Pfam" id="PF12679">
    <property type="entry name" value="ABC2_membrane_2"/>
    <property type="match status" value="1"/>
</dbReference>
<dbReference type="EMBL" id="BAAADN010000089">
    <property type="protein sequence ID" value="GAA0477512.1"/>
    <property type="molecule type" value="Genomic_DNA"/>
</dbReference>
<dbReference type="KEGG" id="hdo:MUK72_01990"/>
<evidence type="ECO:0000313" key="5">
    <source>
        <dbReference type="Proteomes" id="UP001500962"/>
    </source>
</evidence>
<proteinExistence type="predicted"/>